<name>A0ABR7CX02_9BACT</name>
<evidence type="ECO:0000313" key="10">
    <source>
        <dbReference type="EMBL" id="MBC5620052.1"/>
    </source>
</evidence>
<evidence type="ECO:0000256" key="2">
    <source>
        <dbReference type="ARBA" id="ARBA00022475"/>
    </source>
</evidence>
<keyword evidence="11" id="KW-1185">Reference proteome</keyword>
<keyword evidence="6 8" id="KW-1133">Transmembrane helix</keyword>
<keyword evidence="2" id="KW-1003">Cell membrane</keyword>
<evidence type="ECO:0000259" key="9">
    <source>
        <dbReference type="Pfam" id="PF13231"/>
    </source>
</evidence>
<gene>
    <name evidence="10" type="ORF">H8S64_02955</name>
</gene>
<feature type="transmembrane region" description="Helical" evidence="8">
    <location>
        <begin position="165"/>
        <end position="190"/>
    </location>
</feature>
<dbReference type="InterPro" id="IPR038731">
    <property type="entry name" value="RgtA/B/C-like"/>
</dbReference>
<evidence type="ECO:0000256" key="4">
    <source>
        <dbReference type="ARBA" id="ARBA00022679"/>
    </source>
</evidence>
<reference evidence="10 11" key="1">
    <citation type="submission" date="2020-08" db="EMBL/GenBank/DDBJ databases">
        <title>Genome public.</title>
        <authorList>
            <person name="Liu C."/>
            <person name="Sun Q."/>
        </authorList>
    </citation>
    <scope>NUCLEOTIDE SEQUENCE [LARGE SCALE GENOMIC DNA]</scope>
    <source>
        <strain evidence="10 11">NSJ-56</strain>
    </source>
</reference>
<sequence length="536" mass="62016">MKNIKPYPYFLLFALVLPVLLFRDFTPNNELKYLSIADEALREGHFFTFYNQGEVYADKPPLYFWFIMLCKWIFGEYHMLVLSLFSIIPALVSIHVMNKWVEEDTTPRSRWNASLMLYTSAFFIGSGLVLRMDMLMCMFILLALYTFYKQYSGKGRPLDRFLLPVYIFLAIFSKGPVGFIVPVVSITVFLIVKKEIRQFGRYLGWSAWGILLGLCAIWFGCVYIEGGNDYLNNLLFNQTVNRAIDSFHHKEAFWYYGITIWYSIAPWSLLYIATIIIALRKKLLTTDKEKFFLTVIVSSFVLLSMFSAKLDIYMLPLFPFFTYLTVLLLPKIKEKRIAFAVYIPVVAFMIAPVVALAIHNKFEYPHSIFIFMAIGVLFVFSLFAFSLLLKKKLYQAINTAALGILGTLFVGGFALPRLNSNIGLSEMAEKAHEICEEEDIDHYYYYRFRSGENMDVYLHEDPIKISDEDSLFKVYEQGDCMIFLKERDVARSEAIMTWLETVHYEKIGIFYLVHPSQGEQLATTLAGEPNVATVSQ</sequence>
<evidence type="ECO:0000256" key="6">
    <source>
        <dbReference type="ARBA" id="ARBA00022989"/>
    </source>
</evidence>
<keyword evidence="4" id="KW-0808">Transferase</keyword>
<feature type="transmembrane region" description="Helical" evidence="8">
    <location>
        <begin position="62"/>
        <end position="94"/>
    </location>
</feature>
<feature type="transmembrane region" description="Helical" evidence="8">
    <location>
        <begin position="396"/>
        <end position="415"/>
    </location>
</feature>
<dbReference type="InterPro" id="IPR050297">
    <property type="entry name" value="LipidA_mod_glycosyltrf_83"/>
</dbReference>
<comment type="caution">
    <text evidence="10">The sequence shown here is derived from an EMBL/GenBank/DDBJ whole genome shotgun (WGS) entry which is preliminary data.</text>
</comment>
<accession>A0ABR7CX02</accession>
<feature type="transmembrane region" description="Helical" evidence="8">
    <location>
        <begin position="291"/>
        <end position="307"/>
    </location>
</feature>
<evidence type="ECO:0000313" key="11">
    <source>
        <dbReference type="Proteomes" id="UP000646484"/>
    </source>
</evidence>
<protein>
    <submittedName>
        <fullName evidence="10">Glycosyltransferase family 39 protein</fullName>
    </submittedName>
</protein>
<dbReference type="RefSeq" id="WP_186974873.1">
    <property type="nucleotide sequence ID" value="NZ_JACOOH010000001.1"/>
</dbReference>
<dbReference type="PANTHER" id="PTHR33908">
    <property type="entry name" value="MANNOSYLTRANSFERASE YKCB-RELATED"/>
    <property type="match status" value="1"/>
</dbReference>
<proteinExistence type="predicted"/>
<feature type="transmembrane region" description="Helical" evidence="8">
    <location>
        <begin position="313"/>
        <end position="330"/>
    </location>
</feature>
<feature type="transmembrane region" description="Helical" evidence="8">
    <location>
        <begin position="364"/>
        <end position="389"/>
    </location>
</feature>
<dbReference type="Proteomes" id="UP000646484">
    <property type="component" value="Unassembled WGS sequence"/>
</dbReference>
<dbReference type="EMBL" id="JACOOH010000001">
    <property type="protein sequence ID" value="MBC5620052.1"/>
    <property type="molecule type" value="Genomic_DNA"/>
</dbReference>
<feature type="transmembrane region" description="Helical" evidence="8">
    <location>
        <begin position="202"/>
        <end position="225"/>
    </location>
</feature>
<evidence type="ECO:0000256" key="8">
    <source>
        <dbReference type="SAM" id="Phobius"/>
    </source>
</evidence>
<feature type="transmembrane region" description="Helical" evidence="8">
    <location>
        <begin position="7"/>
        <end position="25"/>
    </location>
</feature>
<feature type="transmembrane region" description="Helical" evidence="8">
    <location>
        <begin position="337"/>
        <end position="358"/>
    </location>
</feature>
<feature type="transmembrane region" description="Helical" evidence="8">
    <location>
        <begin position="115"/>
        <end position="145"/>
    </location>
</feature>
<feature type="domain" description="Glycosyltransferase RgtA/B/C/D-like" evidence="9">
    <location>
        <begin position="58"/>
        <end position="206"/>
    </location>
</feature>
<organism evidence="10 11">
    <name type="scientific">Butyricimonas hominis</name>
    <dbReference type="NCBI Taxonomy" id="2763032"/>
    <lineage>
        <taxon>Bacteria</taxon>
        <taxon>Pseudomonadati</taxon>
        <taxon>Bacteroidota</taxon>
        <taxon>Bacteroidia</taxon>
        <taxon>Bacteroidales</taxon>
        <taxon>Odoribacteraceae</taxon>
        <taxon>Butyricimonas</taxon>
    </lineage>
</organism>
<comment type="subcellular location">
    <subcellularLocation>
        <location evidence="1">Cell membrane</location>
        <topology evidence="1">Multi-pass membrane protein</topology>
    </subcellularLocation>
</comment>
<evidence type="ECO:0000256" key="5">
    <source>
        <dbReference type="ARBA" id="ARBA00022692"/>
    </source>
</evidence>
<keyword evidence="5 8" id="KW-0812">Transmembrane</keyword>
<dbReference type="Pfam" id="PF13231">
    <property type="entry name" value="PMT_2"/>
    <property type="match status" value="1"/>
</dbReference>
<evidence type="ECO:0000256" key="3">
    <source>
        <dbReference type="ARBA" id="ARBA00022676"/>
    </source>
</evidence>
<feature type="transmembrane region" description="Helical" evidence="8">
    <location>
        <begin position="253"/>
        <end position="279"/>
    </location>
</feature>
<evidence type="ECO:0000256" key="1">
    <source>
        <dbReference type="ARBA" id="ARBA00004651"/>
    </source>
</evidence>
<dbReference type="PANTHER" id="PTHR33908:SF3">
    <property type="entry name" value="UNDECAPRENYL PHOSPHATE-ALPHA-4-AMINO-4-DEOXY-L-ARABINOSE ARABINOSYL TRANSFERASE"/>
    <property type="match status" value="1"/>
</dbReference>
<keyword evidence="7 8" id="KW-0472">Membrane</keyword>
<keyword evidence="3" id="KW-0328">Glycosyltransferase</keyword>
<evidence type="ECO:0000256" key="7">
    <source>
        <dbReference type="ARBA" id="ARBA00023136"/>
    </source>
</evidence>